<accession>A0ABV3TTK8</accession>
<dbReference type="Pfam" id="PF06629">
    <property type="entry name" value="MipA"/>
    <property type="match status" value="1"/>
</dbReference>
<proteinExistence type="predicted"/>
<protein>
    <submittedName>
        <fullName evidence="2">MipA/OmpV family protein</fullName>
    </submittedName>
</protein>
<name>A0ABV3TTK8_9GAMM</name>
<evidence type="ECO:0000256" key="1">
    <source>
        <dbReference type="SAM" id="SignalP"/>
    </source>
</evidence>
<organism evidence="2 3">
    <name type="scientific">Zhongshania arctica</name>
    <dbReference type="NCBI Taxonomy" id="3238302"/>
    <lineage>
        <taxon>Bacteria</taxon>
        <taxon>Pseudomonadati</taxon>
        <taxon>Pseudomonadota</taxon>
        <taxon>Gammaproteobacteria</taxon>
        <taxon>Cellvibrionales</taxon>
        <taxon>Spongiibacteraceae</taxon>
        <taxon>Zhongshania</taxon>
    </lineage>
</organism>
<comment type="caution">
    <text evidence="2">The sequence shown here is derived from an EMBL/GenBank/DDBJ whole genome shotgun (WGS) entry which is preliminary data.</text>
</comment>
<dbReference type="EMBL" id="JBFRYB010000001">
    <property type="protein sequence ID" value="MEX1664104.1"/>
    <property type="molecule type" value="Genomic_DNA"/>
</dbReference>
<evidence type="ECO:0000313" key="3">
    <source>
        <dbReference type="Proteomes" id="UP001557484"/>
    </source>
</evidence>
<dbReference type="InterPro" id="IPR010583">
    <property type="entry name" value="MipA"/>
</dbReference>
<keyword evidence="3" id="KW-1185">Reference proteome</keyword>
<keyword evidence="1" id="KW-0732">Signal</keyword>
<dbReference type="Proteomes" id="UP001557484">
    <property type="component" value="Unassembled WGS sequence"/>
</dbReference>
<dbReference type="RefSeq" id="WP_368374230.1">
    <property type="nucleotide sequence ID" value="NZ_JBFRYB010000001.1"/>
</dbReference>
<gene>
    <name evidence="2" type="ORF">AB4875_01325</name>
</gene>
<reference evidence="2 3" key="1">
    <citation type="journal article" date="2011" name="Int. J. Syst. Evol. Microbiol.">
        <title>Zhongshania antarctica gen. nov., sp. nov. and Zhongshania guokunii sp. nov., gammaproteobacteria respectively isolated from coastal attached (fast) ice and surface seawater of the Antarctic.</title>
        <authorList>
            <person name="Li H.J."/>
            <person name="Zhang X.Y."/>
            <person name="Chen C.X."/>
            <person name="Zhang Y.J."/>
            <person name="Gao Z.M."/>
            <person name="Yu Y."/>
            <person name="Chen X.L."/>
            <person name="Chen B."/>
            <person name="Zhang Y.Z."/>
        </authorList>
    </citation>
    <scope>NUCLEOTIDE SEQUENCE [LARGE SCALE GENOMIC DNA]</scope>
    <source>
        <strain evidence="2 3">R06B22</strain>
    </source>
</reference>
<feature type="chain" id="PRO_5046829497" evidence="1">
    <location>
        <begin position="24"/>
        <end position="285"/>
    </location>
</feature>
<evidence type="ECO:0000313" key="2">
    <source>
        <dbReference type="EMBL" id="MEX1664104.1"/>
    </source>
</evidence>
<sequence>MTYILRILLLLQVLALVSTSAYADDVERLPKWELGAGLAAASFPDYPGSDQNRSLVLPYPSVIYRGSRIRAGRDGLRGMLFKGKRWDLDVSAGGSLSVNSEDNRAREGMNDLGISVEFGPSLRLKFIDEADQKLQLRFNLRALLVTDDFPVLDYEGWLFNPELRWRRHFGERYILGSSLELRYANRAYHDHFYGVASQFATVTRPEYRGQRGYSSVGVSSFVTMKLDQNWRTSVRLGYYDLHDVAFNDSPLFRKNSGAFFGLSISRVLWRSEATVGPARIDDITL</sequence>
<feature type="signal peptide" evidence="1">
    <location>
        <begin position="1"/>
        <end position="23"/>
    </location>
</feature>